<comment type="caution">
    <text evidence="1">The sequence shown here is derived from an EMBL/GenBank/DDBJ whole genome shotgun (WGS) entry which is preliminary data.</text>
</comment>
<reference evidence="1 2" key="2">
    <citation type="submission" date="2017-10" db="EMBL/GenBank/DDBJ databases">
        <title>Extensive intraspecific genome diversity in a model arbuscular mycorrhizal fungus.</title>
        <authorList>
            <person name="Chen E.C.H."/>
            <person name="Morin E."/>
            <person name="Baudet D."/>
            <person name="Noel J."/>
            <person name="Ndikumana S."/>
            <person name="Charron P."/>
            <person name="St-Onge C."/>
            <person name="Giorgi J."/>
            <person name="Grigoriev I.V."/>
            <person name="Roux C."/>
            <person name="Martin F.M."/>
            <person name="Corradi N."/>
        </authorList>
    </citation>
    <scope>NUCLEOTIDE SEQUENCE [LARGE SCALE GENOMIC DNA]</scope>
    <source>
        <strain evidence="1 2">C2</strain>
    </source>
</reference>
<organism evidence="1 2">
    <name type="scientific">Rhizophagus irregularis</name>
    <dbReference type="NCBI Taxonomy" id="588596"/>
    <lineage>
        <taxon>Eukaryota</taxon>
        <taxon>Fungi</taxon>
        <taxon>Fungi incertae sedis</taxon>
        <taxon>Mucoromycota</taxon>
        <taxon>Glomeromycotina</taxon>
        <taxon>Glomeromycetes</taxon>
        <taxon>Glomerales</taxon>
        <taxon>Glomeraceae</taxon>
        <taxon>Rhizophagus</taxon>
    </lineage>
</organism>
<dbReference type="AlphaFoldDB" id="A0A2N1M5H9"/>
<dbReference type="EMBL" id="LLXL01005025">
    <property type="protein sequence ID" value="PKK56869.1"/>
    <property type="molecule type" value="Genomic_DNA"/>
</dbReference>
<sequence length="104" mass="12380">DLKFNFTINFTTDFWTPILESKEHYRSWRAKLLRRWKELGLEDYDIPENLHECQTLCHDLEQHDPDTGRRGAIVQNSKNANSPFSWKIMGNCEKCCIMLSNFLE</sequence>
<dbReference type="Proteomes" id="UP000233469">
    <property type="component" value="Unassembled WGS sequence"/>
</dbReference>
<name>A0A2N1M5H9_9GLOM</name>
<protein>
    <submittedName>
        <fullName evidence="1">Uncharacterized protein</fullName>
    </submittedName>
</protein>
<evidence type="ECO:0000313" key="1">
    <source>
        <dbReference type="EMBL" id="PKK56869.1"/>
    </source>
</evidence>
<reference evidence="1 2" key="1">
    <citation type="submission" date="2016-04" db="EMBL/GenBank/DDBJ databases">
        <title>Genome analyses suggest a sexual origin of heterokaryosis in a supposedly ancient asexual fungus.</title>
        <authorList>
            <person name="Ropars J."/>
            <person name="Sedzielewska K."/>
            <person name="Noel J."/>
            <person name="Charron P."/>
            <person name="Farinelli L."/>
            <person name="Marton T."/>
            <person name="Kruger M."/>
            <person name="Pelin A."/>
            <person name="Brachmann A."/>
            <person name="Corradi N."/>
        </authorList>
    </citation>
    <scope>NUCLEOTIDE SEQUENCE [LARGE SCALE GENOMIC DNA]</scope>
    <source>
        <strain evidence="1 2">C2</strain>
    </source>
</reference>
<proteinExistence type="predicted"/>
<evidence type="ECO:0000313" key="2">
    <source>
        <dbReference type="Proteomes" id="UP000233469"/>
    </source>
</evidence>
<gene>
    <name evidence="1" type="ORF">RhiirC2_799138</name>
</gene>
<feature type="non-terminal residue" evidence="1">
    <location>
        <position position="1"/>
    </location>
</feature>
<accession>A0A2N1M5H9</accession>